<reference evidence="1" key="1">
    <citation type="submission" date="2019-03" db="EMBL/GenBank/DDBJ databases">
        <authorList>
            <person name="Mank J."/>
            <person name="Almeida P."/>
        </authorList>
    </citation>
    <scope>NUCLEOTIDE SEQUENCE</scope>
    <source>
        <strain evidence="1">78183</strain>
    </source>
</reference>
<dbReference type="EMBL" id="CAADRP010001819">
    <property type="protein sequence ID" value="VFU53753.1"/>
    <property type="molecule type" value="Genomic_DNA"/>
</dbReference>
<name>A0A6N2MLQ8_SALVM</name>
<proteinExistence type="predicted"/>
<protein>
    <submittedName>
        <fullName evidence="1">Uncharacterized protein</fullName>
    </submittedName>
</protein>
<organism evidence="1">
    <name type="scientific">Salix viminalis</name>
    <name type="common">Common osier</name>
    <name type="synonym">Basket willow</name>
    <dbReference type="NCBI Taxonomy" id="40686"/>
    <lineage>
        <taxon>Eukaryota</taxon>
        <taxon>Viridiplantae</taxon>
        <taxon>Streptophyta</taxon>
        <taxon>Embryophyta</taxon>
        <taxon>Tracheophyta</taxon>
        <taxon>Spermatophyta</taxon>
        <taxon>Magnoliopsida</taxon>
        <taxon>eudicotyledons</taxon>
        <taxon>Gunneridae</taxon>
        <taxon>Pentapetalae</taxon>
        <taxon>rosids</taxon>
        <taxon>fabids</taxon>
        <taxon>Malpighiales</taxon>
        <taxon>Salicaceae</taxon>
        <taxon>Saliceae</taxon>
        <taxon>Salix</taxon>
    </lineage>
</organism>
<gene>
    <name evidence="1" type="ORF">SVIM_LOCUS373514</name>
</gene>
<dbReference type="AlphaFoldDB" id="A0A6N2MLQ8"/>
<evidence type="ECO:0000313" key="1">
    <source>
        <dbReference type="EMBL" id="VFU53753.1"/>
    </source>
</evidence>
<accession>A0A6N2MLQ8</accession>
<sequence>MGMGIVIERVRFLVGISGKSVMRMEITMELVKLLVGILEEGDGDNLGFGDCDGDNDVVGETFGGDFRGV</sequence>